<name>A0ACC0DHJ9_9PEZI</name>
<dbReference type="Proteomes" id="UP001497680">
    <property type="component" value="Unassembled WGS sequence"/>
</dbReference>
<reference evidence="1 2" key="1">
    <citation type="journal article" date="2022" name="New Phytol.">
        <title>Ecological generalism drives hyperdiversity of secondary metabolite gene clusters in xylarialean endophytes.</title>
        <authorList>
            <person name="Franco M.E.E."/>
            <person name="Wisecaver J.H."/>
            <person name="Arnold A.E."/>
            <person name="Ju Y.M."/>
            <person name="Slot J.C."/>
            <person name="Ahrendt S."/>
            <person name="Moore L.P."/>
            <person name="Eastman K.E."/>
            <person name="Scott K."/>
            <person name="Konkel Z."/>
            <person name="Mondo S.J."/>
            <person name="Kuo A."/>
            <person name="Hayes R.D."/>
            <person name="Haridas S."/>
            <person name="Andreopoulos B."/>
            <person name="Riley R."/>
            <person name="LaButti K."/>
            <person name="Pangilinan J."/>
            <person name="Lipzen A."/>
            <person name="Amirebrahimi M."/>
            <person name="Yan J."/>
            <person name="Adam C."/>
            <person name="Keymanesh K."/>
            <person name="Ng V."/>
            <person name="Louie K."/>
            <person name="Northen T."/>
            <person name="Drula E."/>
            <person name="Henrissat B."/>
            <person name="Hsieh H.M."/>
            <person name="Youens-Clark K."/>
            <person name="Lutzoni F."/>
            <person name="Miadlikowska J."/>
            <person name="Eastwood D.C."/>
            <person name="Hamelin R.C."/>
            <person name="Grigoriev I.V."/>
            <person name="U'Ren J.M."/>
        </authorList>
    </citation>
    <scope>NUCLEOTIDE SEQUENCE [LARGE SCALE GENOMIC DNA]</scope>
    <source>
        <strain evidence="1 2">ER1909</strain>
    </source>
</reference>
<organism evidence="1 2">
    <name type="scientific">Hypoxylon rubiginosum</name>
    <dbReference type="NCBI Taxonomy" id="110542"/>
    <lineage>
        <taxon>Eukaryota</taxon>
        <taxon>Fungi</taxon>
        <taxon>Dikarya</taxon>
        <taxon>Ascomycota</taxon>
        <taxon>Pezizomycotina</taxon>
        <taxon>Sordariomycetes</taxon>
        <taxon>Xylariomycetidae</taxon>
        <taxon>Xylariales</taxon>
        <taxon>Hypoxylaceae</taxon>
        <taxon>Hypoxylon</taxon>
    </lineage>
</organism>
<keyword evidence="2" id="KW-1185">Reference proteome</keyword>
<protein>
    <submittedName>
        <fullName evidence="1">Uncharacterized protein</fullName>
    </submittedName>
</protein>
<evidence type="ECO:0000313" key="1">
    <source>
        <dbReference type="EMBL" id="KAI6091812.1"/>
    </source>
</evidence>
<accession>A0ACC0DHJ9</accession>
<sequence>MDDNTFSNETNVTTWTTMCLNIPPPNESNIKRFMRRLKWMFMAIAYPDGVFSLSITQYASAKQSVELFRNLGHTDWTLKHGFFADMGGILLQPLDGTPFAITAQQLAELVERRCVEYPNITAEEIWDNLLQASWLLFQLLGRAALRLPTSTLELTTAAIVICTFGTFLCWLHKPSDVQKGFIFTVNATTANILSRAGSVLGEPYKSTVADFMWYGIAIGCYSKNKSMETQSGSLLGHFSNDRINFSAMGDYSLPTVFTIYLLFASISLVACHFVFPTQIEALLWRISSFVAVGVVVFTWMVELVIIRLQNGHWRITNGGSEPLPIWWVILKFLLLFLNLAARWYTIIESIVGLRKLPVGVFKTFDVAQVVPHF</sequence>
<comment type="caution">
    <text evidence="1">The sequence shown here is derived from an EMBL/GenBank/DDBJ whole genome shotgun (WGS) entry which is preliminary data.</text>
</comment>
<gene>
    <name evidence="1" type="ORF">F4821DRAFT_280157</name>
</gene>
<evidence type="ECO:0000313" key="2">
    <source>
        <dbReference type="Proteomes" id="UP001497680"/>
    </source>
</evidence>
<proteinExistence type="predicted"/>
<dbReference type="EMBL" id="MU394285">
    <property type="protein sequence ID" value="KAI6091812.1"/>
    <property type="molecule type" value="Genomic_DNA"/>
</dbReference>